<keyword evidence="3" id="KW-1185">Reference proteome</keyword>
<proteinExistence type="predicted"/>
<dbReference type="EMBL" id="JACOAF010000018">
    <property type="protein sequence ID" value="MBC3539318.1"/>
    <property type="molecule type" value="Genomic_DNA"/>
</dbReference>
<evidence type="ECO:0000313" key="3">
    <source>
        <dbReference type="Proteomes" id="UP000659698"/>
    </source>
</evidence>
<evidence type="ECO:0000313" key="2">
    <source>
        <dbReference type="EMBL" id="MBC3539318.1"/>
    </source>
</evidence>
<accession>A0ABR6VR37</accession>
<reference evidence="2 3" key="1">
    <citation type="journal article" date="2019" name="Int. J. Syst. Evol. Microbiol.">
        <title>Rufibacter sediminis sp. nov., isolated from freshwater lake sediment.</title>
        <authorList>
            <person name="Qu J.H."/>
            <person name="Zhang L.J."/>
            <person name="Fu Y.H."/>
            <person name="Li H.F."/>
        </authorList>
    </citation>
    <scope>NUCLEOTIDE SEQUENCE [LARGE SCALE GENOMIC DNA]</scope>
    <source>
        <strain evidence="2 3">H-1</strain>
    </source>
</reference>
<gene>
    <name evidence="2" type="ORF">H7U12_06470</name>
</gene>
<feature type="signal peptide" evidence="1">
    <location>
        <begin position="1"/>
        <end position="23"/>
    </location>
</feature>
<keyword evidence="1" id="KW-0732">Signal</keyword>
<sequence length="201" mass="22737">MKKALQFLALGLWLALQTATAQGQDLHADSVKVSSPYYLKAQFAGDIGLLSVGVGRQAFNSKLETDLSLGYLPKFVGGDDIFTLAVKSTFLPYRSVRIKNVDWKPITLGVQLGYTFGKEYFASERYLSRYPNSYYRFSTALNFYLFAGGQVNLTRVKKVQKFAGYYEFGTMGEYLISYLNNPRYLSPAKIMNLAFGMKYYL</sequence>
<feature type="chain" id="PRO_5045636838" description="Outer membrane protein beta-barrel domain-containing protein" evidence="1">
    <location>
        <begin position="24"/>
        <end position="201"/>
    </location>
</feature>
<dbReference type="Proteomes" id="UP000659698">
    <property type="component" value="Unassembled WGS sequence"/>
</dbReference>
<evidence type="ECO:0000256" key="1">
    <source>
        <dbReference type="SAM" id="SignalP"/>
    </source>
</evidence>
<dbReference type="RefSeq" id="WP_186634768.1">
    <property type="nucleotide sequence ID" value="NZ_JACOAF010000018.1"/>
</dbReference>
<evidence type="ECO:0008006" key="4">
    <source>
        <dbReference type="Google" id="ProtNLM"/>
    </source>
</evidence>
<organism evidence="2 3">
    <name type="scientific">Rufibacter sediminis</name>
    <dbReference type="NCBI Taxonomy" id="2762756"/>
    <lineage>
        <taxon>Bacteria</taxon>
        <taxon>Pseudomonadati</taxon>
        <taxon>Bacteroidota</taxon>
        <taxon>Cytophagia</taxon>
        <taxon>Cytophagales</taxon>
        <taxon>Hymenobacteraceae</taxon>
        <taxon>Rufibacter</taxon>
    </lineage>
</organism>
<protein>
    <recommendedName>
        <fullName evidence="4">Outer membrane protein beta-barrel domain-containing protein</fullName>
    </recommendedName>
</protein>
<name>A0ABR6VR37_9BACT</name>
<comment type="caution">
    <text evidence="2">The sequence shown here is derived from an EMBL/GenBank/DDBJ whole genome shotgun (WGS) entry which is preliminary data.</text>
</comment>